<dbReference type="Gene3D" id="1.10.260.40">
    <property type="entry name" value="lambda repressor-like DNA-binding domains"/>
    <property type="match status" value="1"/>
</dbReference>
<dbReference type="SMART" id="SM00530">
    <property type="entry name" value="HTH_XRE"/>
    <property type="match status" value="1"/>
</dbReference>
<evidence type="ECO:0000313" key="3">
    <source>
        <dbReference type="EMBL" id="RGD58936.1"/>
    </source>
</evidence>
<reference evidence="3 4" key="1">
    <citation type="submission" date="2018-08" db="EMBL/GenBank/DDBJ databases">
        <title>Diversity &amp; Physiological Properties of Lignin-Decomposing Actinobacteria from Soil.</title>
        <authorList>
            <person name="Roh S.G."/>
            <person name="Kim S.B."/>
        </authorList>
    </citation>
    <scope>NUCLEOTIDE SEQUENCE [LARGE SCALE GENOMIC DNA]</scope>
    <source>
        <strain evidence="3 4">MMS17-GH009</strain>
    </source>
</reference>
<comment type="caution">
    <text evidence="3">The sequence shown here is derived from an EMBL/GenBank/DDBJ whole genome shotgun (WGS) entry which is preliminary data.</text>
</comment>
<feature type="region of interest" description="Disordered" evidence="1">
    <location>
        <begin position="1"/>
        <end position="33"/>
    </location>
</feature>
<dbReference type="AlphaFoldDB" id="A0A372ZSP2"/>
<sequence>MICDQASSRVRSPMQGSRNSRDGASVAPPDGISTGQRIAAYEDVRGLSHRQLADRAHVSYSLLTKVVAGHKPATPEFVAAVARALGVEPGDLQPPPYGDGTADDPLVPLMGPIRTVLDLYDLPPQEAVRPRALPVLRAAVRQVNTLAQAAKYKPMVAMLPGLLVELHTAAHEFTGEQQRQAWGLLAEAYRCGHSVGIAIGLSDLSATALARMDWAAERAGDQAPALRAAREYLRVTAYLRVGDLAACRRLQESGRGHLEGTDAKTPSALVTTGQLHLGSAVVAARAGQKDLMQHHLDEAEHVAARTGEQPDLSLHFGPTNVRVHRVMTLVEAGEHDRAVAAAKGLRFPAGWAPTRIGHHHIDLARAYRWMARPEAALDQLDAAYAVAPDQVSRHPLARETVTALSRSASRRSLRLSTWITRTGI</sequence>
<dbReference type="InterPro" id="IPR001387">
    <property type="entry name" value="Cro/C1-type_HTH"/>
</dbReference>
<accession>A0A372ZSP2</accession>
<dbReference type="SUPFAM" id="SSF47413">
    <property type="entry name" value="lambda repressor-like DNA-binding domains"/>
    <property type="match status" value="1"/>
</dbReference>
<dbReference type="Proteomes" id="UP000263377">
    <property type="component" value="Unassembled WGS sequence"/>
</dbReference>
<dbReference type="CDD" id="cd00093">
    <property type="entry name" value="HTH_XRE"/>
    <property type="match status" value="1"/>
</dbReference>
<dbReference type="InterPro" id="IPR010982">
    <property type="entry name" value="Lambda_DNA-bd_dom_sf"/>
</dbReference>
<organism evidence="3 4">
    <name type="scientific">Kitasatospora xanthocidica</name>
    <dbReference type="NCBI Taxonomy" id="83382"/>
    <lineage>
        <taxon>Bacteria</taxon>
        <taxon>Bacillati</taxon>
        <taxon>Actinomycetota</taxon>
        <taxon>Actinomycetes</taxon>
        <taxon>Kitasatosporales</taxon>
        <taxon>Streptomycetaceae</taxon>
        <taxon>Kitasatospora</taxon>
    </lineage>
</organism>
<evidence type="ECO:0000256" key="1">
    <source>
        <dbReference type="SAM" id="MobiDB-lite"/>
    </source>
</evidence>
<evidence type="ECO:0000259" key="2">
    <source>
        <dbReference type="PROSITE" id="PS50943"/>
    </source>
</evidence>
<evidence type="ECO:0000313" key="4">
    <source>
        <dbReference type="Proteomes" id="UP000263377"/>
    </source>
</evidence>
<proteinExistence type="predicted"/>
<name>A0A372ZSP2_9ACTN</name>
<protein>
    <submittedName>
        <fullName evidence="3">XRE family transcriptional regulator</fullName>
    </submittedName>
</protein>
<keyword evidence="4" id="KW-1185">Reference proteome</keyword>
<feature type="domain" description="HTH cro/C1-type" evidence="2">
    <location>
        <begin position="38"/>
        <end position="92"/>
    </location>
</feature>
<gene>
    <name evidence="3" type="ORF">DR950_15145</name>
</gene>
<feature type="compositionally biased region" description="Polar residues" evidence="1">
    <location>
        <begin position="1"/>
        <end position="18"/>
    </location>
</feature>
<dbReference type="EMBL" id="QVIG01000001">
    <property type="protein sequence ID" value="RGD58936.1"/>
    <property type="molecule type" value="Genomic_DNA"/>
</dbReference>
<dbReference type="PROSITE" id="PS50943">
    <property type="entry name" value="HTH_CROC1"/>
    <property type="match status" value="1"/>
</dbReference>
<dbReference type="GO" id="GO:0003677">
    <property type="term" value="F:DNA binding"/>
    <property type="evidence" value="ECO:0007669"/>
    <property type="project" value="InterPro"/>
</dbReference>
<dbReference type="Pfam" id="PF13560">
    <property type="entry name" value="HTH_31"/>
    <property type="match status" value="1"/>
</dbReference>